<dbReference type="GO" id="GO:0009055">
    <property type="term" value="F:electron transfer activity"/>
    <property type="evidence" value="ECO:0007669"/>
    <property type="project" value="InterPro"/>
</dbReference>
<reference evidence="7" key="1">
    <citation type="submission" date="2021-06" db="EMBL/GenBank/DDBJ databases">
        <title>Bradyrhizobium sp. S2-11-2 Genome sequencing.</title>
        <authorList>
            <person name="Jin L."/>
        </authorList>
    </citation>
    <scope>NUCLEOTIDE SEQUENCE</scope>
    <source>
        <strain evidence="7">S2-11-2</strain>
    </source>
</reference>
<evidence type="ECO:0000313" key="7">
    <source>
        <dbReference type="EMBL" id="QWG20684.1"/>
    </source>
</evidence>
<evidence type="ECO:0000256" key="3">
    <source>
        <dbReference type="ARBA" id="ARBA00023004"/>
    </source>
</evidence>
<dbReference type="SUPFAM" id="SSF46626">
    <property type="entry name" value="Cytochrome c"/>
    <property type="match status" value="1"/>
</dbReference>
<feature type="transmembrane region" description="Helical" evidence="5">
    <location>
        <begin position="6"/>
        <end position="25"/>
    </location>
</feature>
<accession>A0A975RUZ6</accession>
<dbReference type="Gene3D" id="1.10.760.10">
    <property type="entry name" value="Cytochrome c-like domain"/>
    <property type="match status" value="1"/>
</dbReference>
<protein>
    <submittedName>
        <fullName evidence="7">Cytochrome c</fullName>
    </submittedName>
</protein>
<keyword evidence="2 4" id="KW-0479">Metal-binding</keyword>
<sequence length="115" mass="12479">MSRTNWIHIVLAVILALVALFFIRLHNASGAQSSSAAAGHRLAEAWCRECHAIEAATIGTANPGPDFIKIANQISTTALSLKVFLQTSHGNMPNLILKADETDNLIDYILSLKRN</sequence>
<name>A0A975RUZ6_9BRAD</name>
<evidence type="ECO:0000256" key="2">
    <source>
        <dbReference type="ARBA" id="ARBA00022723"/>
    </source>
</evidence>
<keyword evidence="5" id="KW-0472">Membrane</keyword>
<dbReference type="AlphaFoldDB" id="A0A975RUZ6"/>
<feature type="domain" description="Cytochrome c" evidence="6">
    <location>
        <begin position="34"/>
        <end position="113"/>
    </location>
</feature>
<dbReference type="EMBL" id="CP076135">
    <property type="protein sequence ID" value="QWG20684.1"/>
    <property type="molecule type" value="Genomic_DNA"/>
</dbReference>
<dbReference type="KEGG" id="bsei:KMZ68_01665"/>
<organism evidence="7 8">
    <name type="scientific">Bradyrhizobium sediminis</name>
    <dbReference type="NCBI Taxonomy" id="2840469"/>
    <lineage>
        <taxon>Bacteria</taxon>
        <taxon>Pseudomonadati</taxon>
        <taxon>Pseudomonadota</taxon>
        <taxon>Alphaproteobacteria</taxon>
        <taxon>Hyphomicrobiales</taxon>
        <taxon>Nitrobacteraceae</taxon>
        <taxon>Bradyrhizobium</taxon>
    </lineage>
</organism>
<evidence type="ECO:0000256" key="4">
    <source>
        <dbReference type="PROSITE-ProRule" id="PRU00433"/>
    </source>
</evidence>
<dbReference type="PROSITE" id="PS51007">
    <property type="entry name" value="CYTC"/>
    <property type="match status" value="1"/>
</dbReference>
<evidence type="ECO:0000259" key="6">
    <source>
        <dbReference type="PROSITE" id="PS51007"/>
    </source>
</evidence>
<evidence type="ECO:0000313" key="8">
    <source>
        <dbReference type="Proteomes" id="UP000680805"/>
    </source>
</evidence>
<keyword evidence="3 4" id="KW-0408">Iron</keyword>
<evidence type="ECO:0000256" key="5">
    <source>
        <dbReference type="SAM" id="Phobius"/>
    </source>
</evidence>
<evidence type="ECO:0000256" key="1">
    <source>
        <dbReference type="ARBA" id="ARBA00022617"/>
    </source>
</evidence>
<keyword evidence="5" id="KW-0812">Transmembrane</keyword>
<dbReference type="GO" id="GO:0046872">
    <property type="term" value="F:metal ion binding"/>
    <property type="evidence" value="ECO:0007669"/>
    <property type="project" value="UniProtKB-KW"/>
</dbReference>
<keyword evidence="5" id="KW-1133">Transmembrane helix</keyword>
<dbReference type="InterPro" id="IPR036909">
    <property type="entry name" value="Cyt_c-like_dom_sf"/>
</dbReference>
<gene>
    <name evidence="7" type="ORF">KMZ68_01665</name>
</gene>
<proteinExistence type="predicted"/>
<keyword evidence="1 4" id="KW-0349">Heme</keyword>
<dbReference type="Proteomes" id="UP000680805">
    <property type="component" value="Chromosome"/>
</dbReference>
<dbReference type="GO" id="GO:0020037">
    <property type="term" value="F:heme binding"/>
    <property type="evidence" value="ECO:0007669"/>
    <property type="project" value="InterPro"/>
</dbReference>
<dbReference type="InterPro" id="IPR009056">
    <property type="entry name" value="Cyt_c-like_dom"/>
</dbReference>